<feature type="non-terminal residue" evidence="2">
    <location>
        <position position="20"/>
    </location>
</feature>
<accession>A0ABQ5JV26</accession>
<reference evidence="2" key="1">
    <citation type="submission" date="2022-03" db="EMBL/GenBank/DDBJ databases">
        <title>Draft genome sequence of Aduncisulcus paluster, a free-living microaerophilic Fornicata.</title>
        <authorList>
            <person name="Yuyama I."/>
            <person name="Kume K."/>
            <person name="Tamura T."/>
            <person name="Inagaki Y."/>
            <person name="Hashimoto T."/>
        </authorList>
    </citation>
    <scope>NUCLEOTIDE SEQUENCE</scope>
    <source>
        <strain evidence="2">NY0171</strain>
    </source>
</reference>
<dbReference type="EMBL" id="BQXS01006211">
    <property type="protein sequence ID" value="GKT18381.1"/>
    <property type="molecule type" value="Genomic_DNA"/>
</dbReference>
<evidence type="ECO:0000256" key="1">
    <source>
        <dbReference type="SAM" id="MobiDB-lite"/>
    </source>
</evidence>
<organism evidence="2 3">
    <name type="scientific">Aduncisulcus paluster</name>
    <dbReference type="NCBI Taxonomy" id="2918883"/>
    <lineage>
        <taxon>Eukaryota</taxon>
        <taxon>Metamonada</taxon>
        <taxon>Carpediemonas-like organisms</taxon>
        <taxon>Aduncisulcus</taxon>
    </lineage>
</organism>
<name>A0ABQ5JV26_9EUKA</name>
<evidence type="ECO:0000313" key="2">
    <source>
        <dbReference type="EMBL" id="GKT18381.1"/>
    </source>
</evidence>
<proteinExistence type="predicted"/>
<keyword evidence="3" id="KW-1185">Reference proteome</keyword>
<feature type="region of interest" description="Disordered" evidence="1">
    <location>
        <begin position="1"/>
        <end position="20"/>
    </location>
</feature>
<evidence type="ECO:0000313" key="3">
    <source>
        <dbReference type="Proteomes" id="UP001057375"/>
    </source>
</evidence>
<sequence length="20" mass="2017">MPASAFVVETASTPPTSPAR</sequence>
<dbReference type="Proteomes" id="UP001057375">
    <property type="component" value="Unassembled WGS sequence"/>
</dbReference>
<protein>
    <submittedName>
        <fullName evidence="2">Uncharacterized protein</fullName>
    </submittedName>
</protein>
<gene>
    <name evidence="2" type="ORF">ADUPG1_004254</name>
</gene>
<comment type="caution">
    <text evidence="2">The sequence shown here is derived from an EMBL/GenBank/DDBJ whole genome shotgun (WGS) entry which is preliminary data.</text>
</comment>